<dbReference type="EMBL" id="DROD01000199">
    <property type="protein sequence ID" value="HHJ52121.1"/>
    <property type="molecule type" value="Genomic_DNA"/>
</dbReference>
<gene>
    <name evidence="9" type="ORF">ENJ89_02905</name>
</gene>
<feature type="transmembrane region" description="Helical" evidence="6">
    <location>
        <begin position="252"/>
        <end position="271"/>
    </location>
</feature>
<keyword evidence="4 6" id="KW-1133">Transmembrane helix</keyword>
<organism evidence="9">
    <name type="scientific">Caldithrix abyssi</name>
    <dbReference type="NCBI Taxonomy" id="187145"/>
    <lineage>
        <taxon>Bacteria</taxon>
        <taxon>Pseudomonadati</taxon>
        <taxon>Calditrichota</taxon>
        <taxon>Calditrichia</taxon>
        <taxon>Calditrichales</taxon>
        <taxon>Calditrichaceae</taxon>
        <taxon>Caldithrix</taxon>
    </lineage>
</organism>
<feature type="domain" description="DUF4131" evidence="8">
    <location>
        <begin position="3"/>
        <end position="112"/>
    </location>
</feature>
<dbReference type="NCBIfam" id="TIGR00360">
    <property type="entry name" value="ComEC_N-term"/>
    <property type="match status" value="1"/>
</dbReference>
<feature type="transmembrane region" description="Helical" evidence="6">
    <location>
        <begin position="317"/>
        <end position="335"/>
    </location>
</feature>
<dbReference type="Proteomes" id="UP000886124">
    <property type="component" value="Unassembled WGS sequence"/>
</dbReference>
<feature type="transmembrane region" description="Helical" evidence="6">
    <location>
        <begin position="408"/>
        <end position="424"/>
    </location>
</feature>
<comment type="caution">
    <text evidence="9">The sequence shown here is derived from an EMBL/GenBank/DDBJ whole genome shotgun (WGS) entry which is preliminary data.</text>
</comment>
<dbReference type="Pfam" id="PF13567">
    <property type="entry name" value="DUF4131"/>
    <property type="match status" value="1"/>
</dbReference>
<evidence type="ECO:0000256" key="2">
    <source>
        <dbReference type="ARBA" id="ARBA00022475"/>
    </source>
</evidence>
<feature type="transmembrane region" description="Helical" evidence="6">
    <location>
        <begin position="431"/>
        <end position="448"/>
    </location>
</feature>
<keyword evidence="3 6" id="KW-0812">Transmembrane</keyword>
<dbReference type="AlphaFoldDB" id="A0A7V5PN22"/>
<evidence type="ECO:0000256" key="5">
    <source>
        <dbReference type="ARBA" id="ARBA00023136"/>
    </source>
</evidence>
<dbReference type="Pfam" id="PF03772">
    <property type="entry name" value="Competence"/>
    <property type="match status" value="1"/>
</dbReference>
<dbReference type="InterPro" id="IPR025405">
    <property type="entry name" value="DUF4131"/>
</dbReference>
<keyword evidence="5 6" id="KW-0472">Membrane</keyword>
<feature type="non-terminal residue" evidence="9">
    <location>
        <position position="1"/>
    </location>
</feature>
<sequence>AYHPPNHLLNLPEKQVKGIQGYVSEAVIRKNGKHRYVLQCNRALLNGHWQKVQGKVLVFAQKGLRPFHYGQRLQIHGRLEPPSLPANPGQFNYRHYLNLKGIFFQIYAAKDSLRILPGVRGSPIERLILEPVRQHIRRNFDHYLPPPVTAIVKALILGERQDLDRNIVNQFQRTGVVHVLAISGLHVGFVLLIFLIFFGFFPLSYKMRYLFTFIALGFFVALVNFKAPVVRASLMAAFYFAVSLSQRKASTLNILAAAGFLILLVDPSQILQPGFQFSFAAVGGIVYGYPHLKALFPLRFGKGRLPQAINRWAWQPMLVSLSAVLATMPLTWYYYGTLQIGAVIINLLIIPLIGVLVVLSLLFVILSVAAFPFLGGLALLITWLVQVILSSVAFFSRFGWVQMSLRHPSLWIVVLTFLLITFLFRMHEKRSLIYAGILFGIILALWPSNRLHGLRVTFIDVGQGDACLIQLPDNMNVLIDAGDRNRWRDYGAQSVVPVCRYFGVTHLRYAVATHPPSDHYGGLLTAMRSVKIDTLVVSPYPDSSKGYLRLLRQA</sequence>
<reference evidence="9" key="1">
    <citation type="journal article" date="2020" name="mSystems">
        <title>Genome- and Community-Level Interaction Insights into Carbon Utilization and Element Cycling Functions of Hydrothermarchaeota in Hydrothermal Sediment.</title>
        <authorList>
            <person name="Zhou Z."/>
            <person name="Liu Y."/>
            <person name="Xu W."/>
            <person name="Pan J."/>
            <person name="Luo Z.H."/>
            <person name="Li M."/>
        </authorList>
    </citation>
    <scope>NUCLEOTIDE SEQUENCE [LARGE SCALE GENOMIC DNA]</scope>
    <source>
        <strain evidence="9">HyVt-527</strain>
    </source>
</reference>
<keyword evidence="2" id="KW-1003">Cell membrane</keyword>
<name>A0A7V5PN22_CALAY</name>
<evidence type="ECO:0000259" key="7">
    <source>
        <dbReference type="Pfam" id="PF03772"/>
    </source>
</evidence>
<evidence type="ECO:0000256" key="4">
    <source>
        <dbReference type="ARBA" id="ARBA00022989"/>
    </source>
</evidence>
<evidence type="ECO:0000259" key="8">
    <source>
        <dbReference type="Pfam" id="PF13567"/>
    </source>
</evidence>
<feature type="transmembrane region" description="Helical" evidence="6">
    <location>
        <begin position="207"/>
        <end position="225"/>
    </location>
</feature>
<evidence type="ECO:0000313" key="9">
    <source>
        <dbReference type="EMBL" id="HHJ52121.1"/>
    </source>
</evidence>
<comment type="subcellular location">
    <subcellularLocation>
        <location evidence="1">Cell membrane</location>
        <topology evidence="1">Multi-pass membrane protein</topology>
    </subcellularLocation>
</comment>
<feature type="domain" description="ComEC/Rec2-related protein" evidence="7">
    <location>
        <begin position="155"/>
        <end position="429"/>
    </location>
</feature>
<dbReference type="GO" id="GO:0005886">
    <property type="term" value="C:plasma membrane"/>
    <property type="evidence" value="ECO:0007669"/>
    <property type="project" value="UniProtKB-SubCell"/>
</dbReference>
<dbReference type="InterPro" id="IPR004477">
    <property type="entry name" value="ComEC_N"/>
</dbReference>
<evidence type="ECO:0000256" key="6">
    <source>
        <dbReference type="SAM" id="Phobius"/>
    </source>
</evidence>
<feature type="transmembrane region" description="Helical" evidence="6">
    <location>
        <begin position="341"/>
        <end position="366"/>
    </location>
</feature>
<evidence type="ECO:0000256" key="1">
    <source>
        <dbReference type="ARBA" id="ARBA00004651"/>
    </source>
</evidence>
<dbReference type="PANTHER" id="PTHR30619">
    <property type="entry name" value="DNA INTERNALIZATION/COMPETENCE PROTEIN COMEC/REC2"/>
    <property type="match status" value="1"/>
</dbReference>
<dbReference type="Gene3D" id="3.60.15.10">
    <property type="entry name" value="Ribonuclease Z/Hydroxyacylglutathione hydrolase-like"/>
    <property type="match status" value="1"/>
</dbReference>
<accession>A0A7V5PN22</accession>
<dbReference type="SUPFAM" id="SSF56281">
    <property type="entry name" value="Metallo-hydrolase/oxidoreductase"/>
    <property type="match status" value="1"/>
</dbReference>
<feature type="non-terminal residue" evidence="9">
    <location>
        <position position="554"/>
    </location>
</feature>
<evidence type="ECO:0000256" key="3">
    <source>
        <dbReference type="ARBA" id="ARBA00022692"/>
    </source>
</evidence>
<protein>
    <submittedName>
        <fullName evidence="9">DUF4131 domain-containing protein</fullName>
    </submittedName>
</protein>
<dbReference type="InterPro" id="IPR052159">
    <property type="entry name" value="Competence_DNA_uptake"/>
</dbReference>
<feature type="transmembrane region" description="Helical" evidence="6">
    <location>
        <begin position="277"/>
        <end position="296"/>
    </location>
</feature>
<feature type="transmembrane region" description="Helical" evidence="6">
    <location>
        <begin position="175"/>
        <end position="201"/>
    </location>
</feature>
<proteinExistence type="predicted"/>
<dbReference type="PANTHER" id="PTHR30619:SF1">
    <property type="entry name" value="RECOMBINATION PROTEIN 2"/>
    <property type="match status" value="1"/>
</dbReference>
<dbReference type="InterPro" id="IPR036866">
    <property type="entry name" value="RibonucZ/Hydroxyglut_hydro"/>
</dbReference>
<feature type="transmembrane region" description="Helical" evidence="6">
    <location>
        <begin position="373"/>
        <end position="396"/>
    </location>
</feature>